<comment type="caution">
    <text evidence="8">The sequence shown here is derived from an EMBL/GenBank/DDBJ whole genome shotgun (WGS) entry which is preliminary data.</text>
</comment>
<accession>A0A7Z9E479</accession>
<dbReference type="RefSeq" id="WP_331281866.1">
    <property type="nucleotide sequence ID" value="NZ_LR734888.1"/>
</dbReference>
<feature type="transmembrane region" description="Helical" evidence="5">
    <location>
        <begin position="234"/>
        <end position="253"/>
    </location>
</feature>
<feature type="domain" description="Urease accessory protein UreH-like transmembrane" evidence="7">
    <location>
        <begin position="10"/>
        <end position="223"/>
    </location>
</feature>
<feature type="transmembrane region" description="Helical" evidence="5">
    <location>
        <begin position="173"/>
        <end position="197"/>
    </location>
</feature>
<feature type="transmembrane region" description="Helical" evidence="5">
    <location>
        <begin position="336"/>
        <end position="358"/>
    </location>
</feature>
<protein>
    <recommendedName>
        <fullName evidence="10">Ferric reductase domain-containing protein</fullName>
    </recommendedName>
</protein>
<feature type="domain" description="Ferric oxidoreductase" evidence="6">
    <location>
        <begin position="237"/>
        <end position="348"/>
    </location>
</feature>
<dbReference type="Pfam" id="PF01794">
    <property type="entry name" value="Ferric_reduct"/>
    <property type="match status" value="1"/>
</dbReference>
<evidence type="ECO:0000313" key="8">
    <source>
        <dbReference type="EMBL" id="VXD25850.1"/>
    </source>
</evidence>
<comment type="subcellular location">
    <subcellularLocation>
        <location evidence="1">Membrane</location>
        <topology evidence="1">Multi-pass membrane protein</topology>
    </subcellularLocation>
</comment>
<dbReference type="Pfam" id="PF13386">
    <property type="entry name" value="DsbD_2"/>
    <property type="match status" value="1"/>
</dbReference>
<keyword evidence="3 5" id="KW-1133">Transmembrane helix</keyword>
<gene>
    <name evidence="8" type="ORF">PL8927_900137</name>
</gene>
<evidence type="ECO:0000256" key="2">
    <source>
        <dbReference type="ARBA" id="ARBA00022692"/>
    </source>
</evidence>
<feature type="transmembrane region" description="Helical" evidence="5">
    <location>
        <begin position="302"/>
        <end position="324"/>
    </location>
</feature>
<dbReference type="EMBL" id="CZCU02000169">
    <property type="protein sequence ID" value="VXD25850.1"/>
    <property type="molecule type" value="Genomic_DNA"/>
</dbReference>
<feature type="transmembrane region" description="Helical" evidence="5">
    <location>
        <begin position="209"/>
        <end position="228"/>
    </location>
</feature>
<evidence type="ECO:0000259" key="7">
    <source>
        <dbReference type="Pfam" id="PF13386"/>
    </source>
</evidence>
<reference evidence="8" key="1">
    <citation type="submission" date="2019-10" db="EMBL/GenBank/DDBJ databases">
        <authorList>
            <consortium name="Genoscope - CEA"/>
            <person name="William W."/>
        </authorList>
    </citation>
    <scope>NUCLEOTIDE SEQUENCE [LARGE SCALE GENOMIC DNA]</scope>
    <source>
        <strain evidence="8">BBR_PRJEB10992</strain>
    </source>
</reference>
<organism evidence="8 9">
    <name type="scientific">Planktothrix serta PCC 8927</name>
    <dbReference type="NCBI Taxonomy" id="671068"/>
    <lineage>
        <taxon>Bacteria</taxon>
        <taxon>Bacillati</taxon>
        <taxon>Cyanobacteriota</taxon>
        <taxon>Cyanophyceae</taxon>
        <taxon>Oscillatoriophycideae</taxon>
        <taxon>Oscillatoriales</taxon>
        <taxon>Microcoleaceae</taxon>
        <taxon>Planktothrix</taxon>
    </lineage>
</organism>
<dbReference type="GO" id="GO:0016020">
    <property type="term" value="C:membrane"/>
    <property type="evidence" value="ECO:0007669"/>
    <property type="project" value="UniProtKB-SubCell"/>
</dbReference>
<feature type="transmembrane region" description="Helical" evidence="5">
    <location>
        <begin position="56"/>
        <end position="77"/>
    </location>
</feature>
<evidence type="ECO:0000256" key="4">
    <source>
        <dbReference type="ARBA" id="ARBA00023136"/>
    </source>
</evidence>
<dbReference type="InterPro" id="IPR039447">
    <property type="entry name" value="UreH-like_TM_dom"/>
</dbReference>
<dbReference type="PANTHER" id="PTHR42208">
    <property type="entry name" value="HEAVY METAL TRANSPORTER-RELATED"/>
    <property type="match status" value="1"/>
</dbReference>
<name>A0A7Z9E479_9CYAN</name>
<keyword evidence="4 5" id="KW-0472">Membrane</keyword>
<evidence type="ECO:0000256" key="1">
    <source>
        <dbReference type="ARBA" id="ARBA00004141"/>
    </source>
</evidence>
<feature type="transmembrane region" description="Helical" evidence="5">
    <location>
        <begin position="265"/>
        <end position="282"/>
    </location>
</feature>
<dbReference type="Proteomes" id="UP000184550">
    <property type="component" value="Unassembled WGS sequence"/>
</dbReference>
<evidence type="ECO:0000313" key="9">
    <source>
        <dbReference type="Proteomes" id="UP000184550"/>
    </source>
</evidence>
<dbReference type="AlphaFoldDB" id="A0A7Z9E479"/>
<sequence length="409" mass="44729">MIIDLLLMGALGFLGSFGHCLGMCGPLTVAFSFSDQSLSPGKIPLQFHLLLNLGRILSYALVGAIIGGLGSVLIASGQMAGIGSIFRQGIAILTGIMLIILGLAQINPTVFHRFPIFHPLSPKNLHTHLSKLMVNVSLQNHAFTPLLLGLIWGFIPCGFLYTAQIKAAETGNIGLGILTMLAFGTGTLPTMLGVGLLTEKFTADRRSQLFRMGGWITLLIGILTVLRTGNHVDYTGYGSLICLMLALIARPISRLWSYPLKYRRVLGVGAFVLAIVHTVQMLDHTFQWNLTAFEFMLPQHQGGILAGGLAFMLMIPAAITSFDFIQNYLGIFWRKIHLLAVPALILAVIHTLLIGSNYWGGFDVTIGSKFRVVILTFLTLVVLLVRYRPVWSLFGLKKFYVAPLPLKQK</sequence>
<proteinExistence type="predicted"/>
<evidence type="ECO:0000259" key="6">
    <source>
        <dbReference type="Pfam" id="PF01794"/>
    </source>
</evidence>
<keyword evidence="2 5" id="KW-0812">Transmembrane</keyword>
<evidence type="ECO:0008006" key="10">
    <source>
        <dbReference type="Google" id="ProtNLM"/>
    </source>
</evidence>
<feature type="transmembrane region" description="Helical" evidence="5">
    <location>
        <begin position="89"/>
        <end position="106"/>
    </location>
</feature>
<keyword evidence="9" id="KW-1185">Reference proteome</keyword>
<dbReference type="InterPro" id="IPR013130">
    <property type="entry name" value="Fe3_Rdtase_TM_dom"/>
</dbReference>
<dbReference type="PANTHER" id="PTHR42208:SF1">
    <property type="entry name" value="HEAVY METAL TRANSPORTER"/>
    <property type="match status" value="1"/>
</dbReference>
<feature type="transmembrane region" description="Helical" evidence="5">
    <location>
        <begin position="370"/>
        <end position="387"/>
    </location>
</feature>
<evidence type="ECO:0000256" key="5">
    <source>
        <dbReference type="SAM" id="Phobius"/>
    </source>
</evidence>
<evidence type="ECO:0000256" key="3">
    <source>
        <dbReference type="ARBA" id="ARBA00022989"/>
    </source>
</evidence>